<evidence type="ECO:0000313" key="4">
    <source>
        <dbReference type="Proteomes" id="UP000663828"/>
    </source>
</evidence>
<keyword evidence="1" id="KW-0812">Transmembrane</keyword>
<keyword evidence="1" id="KW-0472">Membrane</keyword>
<dbReference type="Proteomes" id="UP000663828">
    <property type="component" value="Unassembled WGS sequence"/>
</dbReference>
<evidence type="ECO:0000313" key="3">
    <source>
        <dbReference type="EMBL" id="CAF0757861.1"/>
    </source>
</evidence>
<dbReference type="AlphaFoldDB" id="A0A813PSY7"/>
<keyword evidence="1" id="KW-1133">Transmembrane helix</keyword>
<feature type="transmembrane region" description="Helical" evidence="1">
    <location>
        <begin position="67"/>
        <end position="92"/>
    </location>
</feature>
<gene>
    <name evidence="2" type="ORF">EDS130_LOCUS2122</name>
    <name evidence="3" type="ORF">XAT740_LOCUS772</name>
</gene>
<sequence>MQSSSSSILSLSLSETASKPCLSPISPLQPIHPMDSMIDIVDEIDNGGIFLFETERQLIYTDKYACAIHSVCFFGCWICTIPSAIINIFAQIAAKKNQMTRAKVLFNIAFVFSFFGLILFVVQAAGMQQQTIIVLLLGLAVSTYGLDLSHAKRSAALEPRVANFIGDLYAQVIFPPLKDIVTKLAVLVAEIVARVSQIGVLSTDGRRVHPSDEQLRGFFSGLWNEALKPPLENTIQNVALLAAQVLAGIGSNGINLGIGKRDLTEEEMRGFFSGLWNEALKPPLENTIQNVALLAAQVLAGIGSNGINLGIGKRDLTEEEMRGFLDSLGQAVNDVYANVLQKPIENALSSGALMLAQVLAGLGTNGINLSGLLGKRDLTEEEMRGFLDSLGQAVNDVYANVLQKPIENALSSGALMLAQVLAGLGTNGINLSGLLGKRDLTEEEMRGFLDSLGQAVNDVYANVLQKPIENALSSGALMLAQVLAGLGTNGINLSGLLGKRDVDFSGREAELRGIFSSVTGAVVNGLAGVWNNIFQVPLENFVQNSALTAAGWLANLATEGVNIG</sequence>
<name>A0A813PSY7_ADIRI</name>
<accession>A0A813PSY7</accession>
<comment type="caution">
    <text evidence="3">The sequence shown here is derived from an EMBL/GenBank/DDBJ whole genome shotgun (WGS) entry which is preliminary data.</text>
</comment>
<feature type="transmembrane region" description="Helical" evidence="1">
    <location>
        <begin position="104"/>
        <end position="126"/>
    </location>
</feature>
<proteinExistence type="predicted"/>
<keyword evidence="4" id="KW-1185">Reference proteome</keyword>
<dbReference type="Proteomes" id="UP000663852">
    <property type="component" value="Unassembled WGS sequence"/>
</dbReference>
<dbReference type="EMBL" id="CAJNOJ010000005">
    <property type="protein sequence ID" value="CAF0747995.1"/>
    <property type="molecule type" value="Genomic_DNA"/>
</dbReference>
<organism evidence="3 4">
    <name type="scientific">Adineta ricciae</name>
    <name type="common">Rotifer</name>
    <dbReference type="NCBI Taxonomy" id="249248"/>
    <lineage>
        <taxon>Eukaryota</taxon>
        <taxon>Metazoa</taxon>
        <taxon>Spiralia</taxon>
        <taxon>Gnathifera</taxon>
        <taxon>Rotifera</taxon>
        <taxon>Eurotatoria</taxon>
        <taxon>Bdelloidea</taxon>
        <taxon>Adinetida</taxon>
        <taxon>Adinetidae</taxon>
        <taxon>Adineta</taxon>
    </lineage>
</organism>
<evidence type="ECO:0000256" key="1">
    <source>
        <dbReference type="SAM" id="Phobius"/>
    </source>
</evidence>
<evidence type="ECO:0000313" key="2">
    <source>
        <dbReference type="EMBL" id="CAF0747995.1"/>
    </source>
</evidence>
<protein>
    <submittedName>
        <fullName evidence="3">Uncharacterized protein</fullName>
    </submittedName>
</protein>
<dbReference type="EMBL" id="CAJNOR010000022">
    <property type="protein sequence ID" value="CAF0757861.1"/>
    <property type="molecule type" value="Genomic_DNA"/>
</dbReference>
<reference evidence="3" key="1">
    <citation type="submission" date="2021-02" db="EMBL/GenBank/DDBJ databases">
        <authorList>
            <person name="Nowell W R."/>
        </authorList>
    </citation>
    <scope>NUCLEOTIDE SEQUENCE</scope>
</reference>
<dbReference type="OrthoDB" id="10041756at2759"/>